<feature type="binding site" evidence="6">
    <location>
        <position position="201"/>
    </location>
    <ligand>
        <name>Zn(2+)</name>
        <dbReference type="ChEBI" id="CHEBI:29105"/>
    </ligand>
</feature>
<comment type="function">
    <text evidence="6">Catalyzes the isomerization of 5-dehydro-4-deoxy-D-glucuronate to 3-deoxy-D-glycero-2,5-hexodiulosonate.</text>
</comment>
<dbReference type="InterPro" id="IPR007045">
    <property type="entry name" value="KduI"/>
</dbReference>
<dbReference type="PIRSF" id="PIRSF006625">
    <property type="entry name" value="KduI"/>
    <property type="match status" value="1"/>
</dbReference>
<organism evidence="7 8">
    <name type="scientific">Catalinimonas alkaloidigena</name>
    <dbReference type="NCBI Taxonomy" id="1075417"/>
    <lineage>
        <taxon>Bacteria</taxon>
        <taxon>Pseudomonadati</taxon>
        <taxon>Bacteroidota</taxon>
        <taxon>Cytophagia</taxon>
        <taxon>Cytophagales</taxon>
        <taxon>Catalimonadaceae</taxon>
        <taxon>Catalinimonas</taxon>
    </lineage>
</organism>
<evidence type="ECO:0000256" key="5">
    <source>
        <dbReference type="ARBA" id="ARBA00023235"/>
    </source>
</evidence>
<protein>
    <recommendedName>
        <fullName evidence="6">4-deoxy-L-threo-5-hexosulose-uronate ketol-isomerase</fullName>
        <ecNumber evidence="6">5.3.1.17</ecNumber>
    </recommendedName>
    <alternativeName>
        <fullName evidence="6">5-keto-4-deoxyuronate isomerase</fullName>
    </alternativeName>
    <alternativeName>
        <fullName evidence="6">DKI isomerase</fullName>
    </alternativeName>
</protein>
<sequence length="276" mass="31008">MQIRQATSPREAKTFDTEQLRQEFLIENLMSGPAFTWVYTHYDRMLIGGLVPGTAAVTLPTYDALKSNFFLQRRELGVINVGGKGVITADGTDYSLEKLDCLYLSRGTKDVSFRSSDGSQSARFYLISTPAHAEHPTTLMKAKDSTVVELGSKEACNERTIYQYIHENGVKSCQLVMGLTVLAPGSIWNTMPCHTHDRRMEAYFYYDVAEDARVFHFMGEPSETRHMVLKNEEAIISPPWSIHSGAGTKNYSFIWAMGGENQSFTDMDAVAMKDLR</sequence>
<comment type="catalytic activity">
    <reaction evidence="1 6">
        <text>5-dehydro-4-deoxy-D-glucuronate = 3-deoxy-D-glycero-2,5-hexodiulosonate</text>
        <dbReference type="Rhea" id="RHEA:23896"/>
        <dbReference type="ChEBI" id="CHEBI:17117"/>
        <dbReference type="ChEBI" id="CHEBI:29071"/>
        <dbReference type="EC" id="5.3.1.17"/>
    </reaction>
</comment>
<dbReference type="SUPFAM" id="SSF51182">
    <property type="entry name" value="RmlC-like cupins"/>
    <property type="match status" value="1"/>
</dbReference>
<keyword evidence="8" id="KW-1185">Reference proteome</keyword>
<dbReference type="PANTHER" id="PTHR38461">
    <property type="entry name" value="4-DEOXY-L-THREO-5-HEXOSULOSE-URONATE KETOL-ISOMERASE"/>
    <property type="match status" value="1"/>
</dbReference>
<dbReference type="GO" id="GO:0045490">
    <property type="term" value="P:pectin catabolic process"/>
    <property type="evidence" value="ECO:0007669"/>
    <property type="project" value="UniProtKB-UniRule"/>
</dbReference>
<dbReference type="CDD" id="cd20294">
    <property type="entry name" value="cupin_KduI_N"/>
    <property type="match status" value="1"/>
</dbReference>
<comment type="pathway">
    <text evidence="6">Glycan metabolism; pectin degradation; 2-dehydro-3-deoxy-D-gluconate from pectin: step 4/5.</text>
</comment>
<dbReference type="Pfam" id="PF04962">
    <property type="entry name" value="KduI"/>
    <property type="match status" value="1"/>
</dbReference>
<dbReference type="EC" id="5.3.1.17" evidence="6"/>
<dbReference type="InterPro" id="IPR021120">
    <property type="entry name" value="KduI/IolB_isomerase"/>
</dbReference>
<dbReference type="GO" id="GO:0008697">
    <property type="term" value="F:4-deoxy-L-threo-5-hexosulose-uronate ketol-isomerase activity"/>
    <property type="evidence" value="ECO:0007669"/>
    <property type="project" value="UniProtKB-UniRule"/>
</dbReference>
<dbReference type="NCBIfam" id="NF002091">
    <property type="entry name" value="PRK00924.1"/>
    <property type="match status" value="1"/>
</dbReference>
<dbReference type="InterPro" id="IPR011051">
    <property type="entry name" value="RmlC_Cupin_sf"/>
</dbReference>
<dbReference type="Gene3D" id="2.60.120.10">
    <property type="entry name" value="Jelly Rolls"/>
    <property type="match status" value="1"/>
</dbReference>
<accession>A0A1G9NHP8</accession>
<keyword evidence="4 6" id="KW-0862">Zinc</keyword>
<evidence type="ECO:0000256" key="4">
    <source>
        <dbReference type="ARBA" id="ARBA00022833"/>
    </source>
</evidence>
<comment type="similarity">
    <text evidence="2 6">Belongs to the KduI family.</text>
</comment>
<dbReference type="HAMAP" id="MF_00687">
    <property type="entry name" value="KduI"/>
    <property type="match status" value="1"/>
</dbReference>
<evidence type="ECO:0000256" key="2">
    <source>
        <dbReference type="ARBA" id="ARBA00008086"/>
    </source>
</evidence>
<dbReference type="EMBL" id="FNFO01000008">
    <property type="protein sequence ID" value="SDL85914.1"/>
    <property type="molecule type" value="Genomic_DNA"/>
</dbReference>
<evidence type="ECO:0000313" key="7">
    <source>
        <dbReference type="EMBL" id="SDL85914.1"/>
    </source>
</evidence>
<dbReference type="RefSeq" id="WP_176956133.1">
    <property type="nucleotide sequence ID" value="NZ_FNFO01000008.1"/>
</dbReference>
<keyword evidence="5 6" id="KW-0413">Isomerase</keyword>
<evidence type="ECO:0000256" key="3">
    <source>
        <dbReference type="ARBA" id="ARBA00022723"/>
    </source>
</evidence>
<dbReference type="STRING" id="1075417.SAMN05421823_108296"/>
<dbReference type="Gene3D" id="2.60.120.520">
    <property type="entry name" value="pectin degrading enzyme 5-keto 4- deoxyuronate isomerase, domain 1"/>
    <property type="match status" value="1"/>
</dbReference>
<comment type="cofactor">
    <cofactor evidence="6">
        <name>Zn(2+)</name>
        <dbReference type="ChEBI" id="CHEBI:29105"/>
    </cofactor>
    <text evidence="6">Binds 1 zinc ion per subunit.</text>
</comment>
<feature type="binding site" evidence="6">
    <location>
        <position position="196"/>
    </location>
    <ligand>
        <name>Zn(2+)</name>
        <dbReference type="ChEBI" id="CHEBI:29105"/>
    </ligand>
</feature>
<dbReference type="InterPro" id="IPR014710">
    <property type="entry name" value="RmlC-like_jellyroll"/>
</dbReference>
<name>A0A1G9NHP8_9BACT</name>
<dbReference type="InterPro" id="IPR027449">
    <property type="entry name" value="KduI_N"/>
</dbReference>
<dbReference type="UniPathway" id="UPA00545">
    <property type="reaction ID" value="UER00826"/>
</dbReference>
<dbReference type="GO" id="GO:0042840">
    <property type="term" value="P:D-glucuronate catabolic process"/>
    <property type="evidence" value="ECO:0007669"/>
    <property type="project" value="TreeGrafter"/>
</dbReference>
<keyword evidence="3 6" id="KW-0479">Metal-binding</keyword>
<dbReference type="PANTHER" id="PTHR38461:SF1">
    <property type="entry name" value="4-DEOXY-L-THREO-5-HEXOSULOSE-URONATE KETOL-ISOMERASE"/>
    <property type="match status" value="1"/>
</dbReference>
<gene>
    <name evidence="6" type="primary">kduI</name>
    <name evidence="7" type="ORF">SAMN05421823_108296</name>
</gene>
<dbReference type="GO" id="GO:0008270">
    <property type="term" value="F:zinc ion binding"/>
    <property type="evidence" value="ECO:0007669"/>
    <property type="project" value="UniProtKB-UniRule"/>
</dbReference>
<evidence type="ECO:0000313" key="8">
    <source>
        <dbReference type="Proteomes" id="UP000198510"/>
    </source>
</evidence>
<dbReference type="AlphaFoldDB" id="A0A1G9NHP8"/>
<feature type="binding site" evidence="6">
    <location>
        <position position="243"/>
    </location>
    <ligand>
        <name>Zn(2+)</name>
        <dbReference type="ChEBI" id="CHEBI:29105"/>
    </ligand>
</feature>
<reference evidence="7 8" key="1">
    <citation type="submission" date="2016-10" db="EMBL/GenBank/DDBJ databases">
        <authorList>
            <person name="de Groot N.N."/>
        </authorList>
    </citation>
    <scope>NUCLEOTIDE SEQUENCE [LARGE SCALE GENOMIC DNA]</scope>
    <source>
        <strain evidence="7 8">DSM 25186</strain>
    </source>
</reference>
<dbReference type="GO" id="GO:0019698">
    <property type="term" value="P:D-galacturonate catabolic process"/>
    <property type="evidence" value="ECO:0007669"/>
    <property type="project" value="TreeGrafter"/>
</dbReference>
<evidence type="ECO:0000256" key="6">
    <source>
        <dbReference type="HAMAP-Rule" id="MF_00687"/>
    </source>
</evidence>
<evidence type="ECO:0000256" key="1">
    <source>
        <dbReference type="ARBA" id="ARBA00000552"/>
    </source>
</evidence>
<proteinExistence type="inferred from homology"/>
<dbReference type="CDD" id="cd20491">
    <property type="entry name" value="cupin_KduI_C"/>
    <property type="match status" value="1"/>
</dbReference>
<feature type="binding site" evidence="6">
    <location>
        <position position="194"/>
    </location>
    <ligand>
        <name>Zn(2+)</name>
        <dbReference type="ChEBI" id="CHEBI:29105"/>
    </ligand>
</feature>
<dbReference type="Proteomes" id="UP000198510">
    <property type="component" value="Unassembled WGS sequence"/>
</dbReference>